<feature type="region of interest" description="Disordered" evidence="1">
    <location>
        <begin position="1"/>
        <end position="32"/>
    </location>
</feature>
<dbReference type="AlphaFoldDB" id="A0A6J7IZ02"/>
<evidence type="ECO:0000256" key="1">
    <source>
        <dbReference type="SAM" id="MobiDB-lite"/>
    </source>
</evidence>
<feature type="compositionally biased region" description="Low complexity" evidence="1">
    <location>
        <begin position="1"/>
        <end position="15"/>
    </location>
</feature>
<dbReference type="EMBL" id="CAFBNB010000181">
    <property type="protein sequence ID" value="CAB4936109.1"/>
    <property type="molecule type" value="Genomic_DNA"/>
</dbReference>
<sequence>MTLTVRGTGPRTPTGQVSVKETSAPTPVVLTSGTGLPQADSIRACTLTGVVEDWFATNVAVAVPEKAVPGVMVAGTSITMLPWS</sequence>
<evidence type="ECO:0000313" key="2">
    <source>
        <dbReference type="EMBL" id="CAB4936109.1"/>
    </source>
</evidence>
<feature type="compositionally biased region" description="Polar residues" evidence="1">
    <location>
        <begin position="16"/>
        <end position="32"/>
    </location>
</feature>
<protein>
    <submittedName>
        <fullName evidence="2">Unannotated protein</fullName>
    </submittedName>
</protein>
<gene>
    <name evidence="2" type="ORF">UFOPK3720_00993</name>
</gene>
<reference evidence="2" key="1">
    <citation type="submission" date="2020-05" db="EMBL/GenBank/DDBJ databases">
        <authorList>
            <person name="Chiriac C."/>
            <person name="Salcher M."/>
            <person name="Ghai R."/>
            <person name="Kavagutti S V."/>
        </authorList>
    </citation>
    <scope>NUCLEOTIDE SEQUENCE</scope>
</reference>
<accession>A0A6J7IZ02</accession>
<organism evidence="2">
    <name type="scientific">freshwater metagenome</name>
    <dbReference type="NCBI Taxonomy" id="449393"/>
    <lineage>
        <taxon>unclassified sequences</taxon>
        <taxon>metagenomes</taxon>
        <taxon>ecological metagenomes</taxon>
    </lineage>
</organism>
<name>A0A6J7IZ02_9ZZZZ</name>
<proteinExistence type="predicted"/>